<dbReference type="EMBL" id="JACIEW010000011">
    <property type="protein sequence ID" value="MBB4053814.1"/>
    <property type="molecule type" value="Genomic_DNA"/>
</dbReference>
<gene>
    <name evidence="2" type="ORF">GGR20_003481</name>
</gene>
<keyword evidence="1" id="KW-0732">Signal</keyword>
<organism evidence="2 3">
    <name type="scientific">Devosia subaequoris</name>
    <dbReference type="NCBI Taxonomy" id="395930"/>
    <lineage>
        <taxon>Bacteria</taxon>
        <taxon>Pseudomonadati</taxon>
        <taxon>Pseudomonadota</taxon>
        <taxon>Alphaproteobacteria</taxon>
        <taxon>Hyphomicrobiales</taxon>
        <taxon>Devosiaceae</taxon>
        <taxon>Devosia</taxon>
    </lineage>
</organism>
<name>A0A7W6NCM5_9HYPH</name>
<keyword evidence="3" id="KW-1185">Reference proteome</keyword>
<sequence length="126" mass="13111">MTCKRHILVAAALMLTTLPLPIQAQQSSGKITIAQVMDAMDNAPRHDHARQVLTAYLSGIGETAGAVLRQARDSGLAPLGCDGSMSLSWDGVASALRSGAPDASQWQTTPATPIIIADMLARAGCD</sequence>
<dbReference type="RefSeq" id="WP_183312563.1">
    <property type="nucleotide sequence ID" value="NZ_JACIEW010000011.1"/>
</dbReference>
<protein>
    <recommendedName>
        <fullName evidence="4">Chlorophyllide reductase</fullName>
    </recommendedName>
</protein>
<reference evidence="2 3" key="1">
    <citation type="submission" date="2020-08" db="EMBL/GenBank/DDBJ databases">
        <title>Genomic Encyclopedia of Type Strains, Phase IV (KMG-IV): sequencing the most valuable type-strain genomes for metagenomic binning, comparative biology and taxonomic classification.</title>
        <authorList>
            <person name="Goeker M."/>
        </authorList>
    </citation>
    <scope>NUCLEOTIDE SEQUENCE [LARGE SCALE GENOMIC DNA]</scope>
    <source>
        <strain evidence="2 3">DSM 23447</strain>
    </source>
</reference>
<dbReference type="AlphaFoldDB" id="A0A7W6NCM5"/>
<feature type="signal peptide" evidence="1">
    <location>
        <begin position="1"/>
        <end position="24"/>
    </location>
</feature>
<evidence type="ECO:0000313" key="3">
    <source>
        <dbReference type="Proteomes" id="UP000547011"/>
    </source>
</evidence>
<proteinExistence type="predicted"/>
<evidence type="ECO:0000313" key="2">
    <source>
        <dbReference type="EMBL" id="MBB4053814.1"/>
    </source>
</evidence>
<evidence type="ECO:0000256" key="1">
    <source>
        <dbReference type="SAM" id="SignalP"/>
    </source>
</evidence>
<dbReference type="Proteomes" id="UP000547011">
    <property type="component" value="Unassembled WGS sequence"/>
</dbReference>
<comment type="caution">
    <text evidence="2">The sequence shown here is derived from an EMBL/GenBank/DDBJ whole genome shotgun (WGS) entry which is preliminary data.</text>
</comment>
<feature type="chain" id="PRO_5031106083" description="Chlorophyllide reductase" evidence="1">
    <location>
        <begin position="25"/>
        <end position="126"/>
    </location>
</feature>
<evidence type="ECO:0008006" key="4">
    <source>
        <dbReference type="Google" id="ProtNLM"/>
    </source>
</evidence>
<accession>A0A7W6NCM5</accession>